<dbReference type="EMBL" id="CM039174">
    <property type="protein sequence ID" value="KAH9754168.1"/>
    <property type="molecule type" value="Genomic_DNA"/>
</dbReference>
<organism evidence="1 2">
    <name type="scientific">Citrus sinensis</name>
    <name type="common">Sweet orange</name>
    <name type="synonym">Citrus aurantium var. sinensis</name>
    <dbReference type="NCBI Taxonomy" id="2711"/>
    <lineage>
        <taxon>Eukaryota</taxon>
        <taxon>Viridiplantae</taxon>
        <taxon>Streptophyta</taxon>
        <taxon>Embryophyta</taxon>
        <taxon>Tracheophyta</taxon>
        <taxon>Spermatophyta</taxon>
        <taxon>Magnoliopsida</taxon>
        <taxon>eudicotyledons</taxon>
        <taxon>Gunneridae</taxon>
        <taxon>Pentapetalae</taxon>
        <taxon>rosids</taxon>
        <taxon>malvids</taxon>
        <taxon>Sapindales</taxon>
        <taxon>Rutaceae</taxon>
        <taxon>Aurantioideae</taxon>
        <taxon>Citrus</taxon>
    </lineage>
</organism>
<evidence type="ECO:0000313" key="1">
    <source>
        <dbReference type="EMBL" id="KAH9754168.1"/>
    </source>
</evidence>
<reference evidence="2" key="1">
    <citation type="journal article" date="2023" name="Hortic. Res.">
        <title>A chromosome-level phased genome enabling allele-level studies in sweet orange: a case study on citrus Huanglongbing tolerance.</title>
        <authorList>
            <person name="Wu B."/>
            <person name="Yu Q."/>
            <person name="Deng Z."/>
            <person name="Duan Y."/>
            <person name="Luo F."/>
            <person name="Gmitter F. Jr."/>
        </authorList>
    </citation>
    <scope>NUCLEOTIDE SEQUENCE [LARGE SCALE GENOMIC DNA]</scope>
    <source>
        <strain evidence="2">cv. Valencia</strain>
    </source>
</reference>
<accession>A0ACB8KIG8</accession>
<gene>
    <name evidence="1" type="ORF">KPL71_015346</name>
</gene>
<comment type="caution">
    <text evidence="1">The sequence shown here is derived from an EMBL/GenBank/DDBJ whole genome shotgun (WGS) entry which is preliminary data.</text>
</comment>
<protein>
    <submittedName>
        <fullName evidence="1">Zeta-carotene desaturase /chromoplastic</fullName>
    </submittedName>
</protein>
<sequence>MGSSLLLPATSVTGVKWSRVQVKGPRFHVRASLDTNVSDMSVNAPKGLFLPEPEHYRGPKLKVAIIGAGLAGMSTAVELLDHGHEVDIYESRSFIGGKVGSFVDKRENHIEMGLHVFFGCYNNLFRLMKMFFKHFDRPLTRRLCKLMQMLQHVMSLELKDCFHHCGGWREMKFFNNIYELVGVHVVTVQLRYNGWVTELQDLERSRQLRQAVGLDNLLYTPDADFSCFADLALTSPEDYYREGSAPFPSSQGLEVIWSSFVKIGQSMCGEGPGKDPFRRDQKTPVKNFFLTGSYAKQVTVYNYSMEGATLSGRQASGYICNAGEELVALRKQLAAFKSLEQMEAPTTTNDELSLV</sequence>
<proteinExistence type="predicted"/>
<evidence type="ECO:0000313" key="2">
    <source>
        <dbReference type="Proteomes" id="UP000829398"/>
    </source>
</evidence>
<dbReference type="Proteomes" id="UP000829398">
    <property type="component" value="Chromosome 5"/>
</dbReference>
<name>A0ACB8KIG8_CITSI</name>
<keyword evidence="2" id="KW-1185">Reference proteome</keyword>